<dbReference type="InterPro" id="IPR002347">
    <property type="entry name" value="SDR_fam"/>
</dbReference>
<dbReference type="Pfam" id="PF00106">
    <property type="entry name" value="adh_short"/>
    <property type="match status" value="1"/>
</dbReference>
<evidence type="ECO:0000256" key="2">
    <source>
        <dbReference type="ARBA" id="ARBA00023002"/>
    </source>
</evidence>
<accession>A0ABW4JX16</accession>
<dbReference type="RefSeq" id="WP_149892752.1">
    <property type="nucleotide sequence ID" value="NZ_JBHUFA010000004.1"/>
</dbReference>
<evidence type="ECO:0000313" key="5">
    <source>
        <dbReference type="Proteomes" id="UP001597327"/>
    </source>
</evidence>
<dbReference type="InterPro" id="IPR036291">
    <property type="entry name" value="NAD(P)-bd_dom_sf"/>
</dbReference>
<sequence>MTTSRPATALVTGASSRIGSVIARGLAQAGWSLALHAHEGADRVEILARDLGEAGCRCKTVIADLTDSATLPGLMAGITQALGPIDVLVNNASIFEDDGMGSLSDDLFNRHMAIHVRAPLLLAQLMSEALPDGRDGLIVNLIDQRVWKLTPQALTYSISKGALWDATRRMAQALAPRIRVNGVGPGPSFRNERQSEAEFARQTRSVLLEHGPAPEEFARTVLYLWECRSITGQMIALDGGQHLAWRTPDVVDVGE</sequence>
<dbReference type="NCBIfam" id="NF006597">
    <property type="entry name" value="PRK09134.1"/>
    <property type="match status" value="1"/>
</dbReference>
<evidence type="ECO:0000256" key="1">
    <source>
        <dbReference type="ARBA" id="ARBA00006484"/>
    </source>
</evidence>
<dbReference type="PANTHER" id="PTHR43639:SF1">
    <property type="entry name" value="SHORT-CHAIN DEHYDROGENASE_REDUCTASE FAMILY PROTEIN"/>
    <property type="match status" value="1"/>
</dbReference>
<dbReference type="PANTHER" id="PTHR43639">
    <property type="entry name" value="OXIDOREDUCTASE, SHORT-CHAIN DEHYDROGENASE/REDUCTASE FAMILY (AFU_ORTHOLOGUE AFUA_5G02870)"/>
    <property type="match status" value="1"/>
</dbReference>
<dbReference type="EMBL" id="JBHUFA010000004">
    <property type="protein sequence ID" value="MFD1696362.1"/>
    <property type="molecule type" value="Genomic_DNA"/>
</dbReference>
<evidence type="ECO:0000256" key="3">
    <source>
        <dbReference type="RuleBase" id="RU000363"/>
    </source>
</evidence>
<dbReference type="Proteomes" id="UP001597327">
    <property type="component" value="Unassembled WGS sequence"/>
</dbReference>
<protein>
    <submittedName>
        <fullName evidence="4">SDR family oxidoreductase</fullName>
    </submittedName>
</protein>
<keyword evidence="5" id="KW-1185">Reference proteome</keyword>
<dbReference type="PRINTS" id="PR00080">
    <property type="entry name" value="SDRFAMILY"/>
</dbReference>
<name>A0ABW4JX16_9HYPH</name>
<keyword evidence="2" id="KW-0560">Oxidoreductase</keyword>
<proteinExistence type="inferred from homology"/>
<dbReference type="PRINTS" id="PR00081">
    <property type="entry name" value="GDHRDH"/>
</dbReference>
<dbReference type="Gene3D" id="3.40.50.720">
    <property type="entry name" value="NAD(P)-binding Rossmann-like Domain"/>
    <property type="match status" value="1"/>
</dbReference>
<organism evidence="4 5">
    <name type="scientific">Roseibium aestuarii</name>
    <dbReference type="NCBI Taxonomy" id="2600299"/>
    <lineage>
        <taxon>Bacteria</taxon>
        <taxon>Pseudomonadati</taxon>
        <taxon>Pseudomonadota</taxon>
        <taxon>Alphaproteobacteria</taxon>
        <taxon>Hyphomicrobiales</taxon>
        <taxon>Stappiaceae</taxon>
        <taxon>Roseibium</taxon>
    </lineage>
</organism>
<comment type="similarity">
    <text evidence="1 3">Belongs to the short-chain dehydrogenases/reductases (SDR) family.</text>
</comment>
<evidence type="ECO:0000313" key="4">
    <source>
        <dbReference type="EMBL" id="MFD1696362.1"/>
    </source>
</evidence>
<gene>
    <name evidence="4" type="ORF">ACFSC7_12605</name>
</gene>
<dbReference type="SUPFAM" id="SSF51735">
    <property type="entry name" value="NAD(P)-binding Rossmann-fold domains"/>
    <property type="match status" value="1"/>
</dbReference>
<comment type="caution">
    <text evidence="4">The sequence shown here is derived from an EMBL/GenBank/DDBJ whole genome shotgun (WGS) entry which is preliminary data.</text>
</comment>
<reference evidence="5" key="1">
    <citation type="journal article" date="2019" name="Int. J. Syst. Evol. Microbiol.">
        <title>The Global Catalogue of Microorganisms (GCM) 10K type strain sequencing project: providing services to taxonomists for standard genome sequencing and annotation.</title>
        <authorList>
            <consortium name="The Broad Institute Genomics Platform"/>
            <consortium name="The Broad Institute Genome Sequencing Center for Infectious Disease"/>
            <person name="Wu L."/>
            <person name="Ma J."/>
        </authorList>
    </citation>
    <scope>NUCLEOTIDE SEQUENCE [LARGE SCALE GENOMIC DNA]</scope>
    <source>
        <strain evidence="5">JCM 3369</strain>
    </source>
</reference>